<proteinExistence type="predicted"/>
<accession>A0A2R6QEP5</accession>
<organism evidence="1 2">
    <name type="scientific">Hermanssonia centrifuga</name>
    <dbReference type="NCBI Taxonomy" id="98765"/>
    <lineage>
        <taxon>Eukaryota</taxon>
        <taxon>Fungi</taxon>
        <taxon>Dikarya</taxon>
        <taxon>Basidiomycota</taxon>
        <taxon>Agaricomycotina</taxon>
        <taxon>Agaricomycetes</taxon>
        <taxon>Polyporales</taxon>
        <taxon>Meruliaceae</taxon>
        <taxon>Hermanssonia</taxon>
    </lineage>
</organism>
<reference evidence="1 2" key="1">
    <citation type="submission" date="2018-02" db="EMBL/GenBank/DDBJ databases">
        <title>Genome sequence of the basidiomycete white-rot fungus Phlebia centrifuga.</title>
        <authorList>
            <person name="Granchi Z."/>
            <person name="Peng M."/>
            <person name="de Vries R.P."/>
            <person name="Hilden K."/>
            <person name="Makela M.R."/>
            <person name="Grigoriev I."/>
            <person name="Riley R."/>
        </authorList>
    </citation>
    <scope>NUCLEOTIDE SEQUENCE [LARGE SCALE GENOMIC DNA]</scope>
    <source>
        <strain evidence="1 2">FBCC195</strain>
    </source>
</reference>
<name>A0A2R6QEP5_9APHY</name>
<dbReference type="AlphaFoldDB" id="A0A2R6QEP5"/>
<protein>
    <submittedName>
        <fullName evidence="1">Uncharacterized protein</fullName>
    </submittedName>
</protein>
<dbReference type="Proteomes" id="UP000186601">
    <property type="component" value="Unassembled WGS sequence"/>
</dbReference>
<gene>
    <name evidence="1" type="ORF">PHLCEN_2v3575</name>
</gene>
<comment type="caution">
    <text evidence="1">The sequence shown here is derived from an EMBL/GenBank/DDBJ whole genome shotgun (WGS) entry which is preliminary data.</text>
</comment>
<sequence>MNIAQILVNTVSSLQSLSPVTIIIEALQPILVSRFLLNLRQITETENEREDAYNSSFSIPRFRVPTLASILGNLGEDLVHSFAEDDNDTPYDISQERAEDGVSTFDSVVACETPTGGLPGHPSV</sequence>
<keyword evidence="2" id="KW-1185">Reference proteome</keyword>
<evidence type="ECO:0000313" key="2">
    <source>
        <dbReference type="Proteomes" id="UP000186601"/>
    </source>
</evidence>
<evidence type="ECO:0000313" key="1">
    <source>
        <dbReference type="EMBL" id="PSS06619.1"/>
    </source>
</evidence>
<dbReference type="EMBL" id="MLYV02000358">
    <property type="protein sequence ID" value="PSS06619.1"/>
    <property type="molecule type" value="Genomic_DNA"/>
</dbReference>